<dbReference type="InterPro" id="IPR014729">
    <property type="entry name" value="Rossmann-like_a/b/a_fold"/>
</dbReference>
<dbReference type="Proteomes" id="UP000321201">
    <property type="component" value="Unassembled WGS sequence"/>
</dbReference>
<dbReference type="EMBL" id="VPFL01000030">
    <property type="protein sequence ID" value="TXF10444.1"/>
    <property type="molecule type" value="Genomic_DNA"/>
</dbReference>
<evidence type="ECO:0000256" key="1">
    <source>
        <dbReference type="ARBA" id="ARBA00008791"/>
    </source>
</evidence>
<dbReference type="SUPFAM" id="SSF52402">
    <property type="entry name" value="Adenine nucleotide alpha hydrolases-like"/>
    <property type="match status" value="1"/>
</dbReference>
<name>A0A5C7EEZ8_9PROT</name>
<evidence type="ECO:0000313" key="3">
    <source>
        <dbReference type="EMBL" id="TXF10444.1"/>
    </source>
</evidence>
<sequence>MIKKILLAFDGSEPSRKAFDFAADMASRYQAELYVLTVAQVPEFGEDVETEAVIEHSRLYHARLLHGLRDRVDRLGIKAQLEMVVGHPAQQILDHAEERGVDLIILGHRGRGMLDRWRLGSVTHRVISDAECAVTVVR</sequence>
<dbReference type="PANTHER" id="PTHR46268">
    <property type="entry name" value="STRESS RESPONSE PROTEIN NHAX"/>
    <property type="match status" value="1"/>
</dbReference>
<accession>A0A5C7EEZ8</accession>
<dbReference type="InterPro" id="IPR006016">
    <property type="entry name" value="UspA"/>
</dbReference>
<reference evidence="3 4" key="1">
    <citation type="submission" date="2019-08" db="EMBL/GenBank/DDBJ databases">
        <title>Pelomicrobium methylotrophicum gen. nov., sp. nov. a moderately thermophilic, facultatively anaerobic, lithoautotrophic and methylotrophic bacterium isolated from a terrestrial mud volcano.</title>
        <authorList>
            <person name="Slobodkina G.B."/>
            <person name="Merkel A.Y."/>
            <person name="Slobodkin A.I."/>
        </authorList>
    </citation>
    <scope>NUCLEOTIDE SEQUENCE [LARGE SCALE GENOMIC DNA]</scope>
    <source>
        <strain evidence="3 4">SM250</strain>
    </source>
</reference>
<dbReference type="OrthoDB" id="5295044at2"/>
<dbReference type="Pfam" id="PF00582">
    <property type="entry name" value="Usp"/>
    <property type="match status" value="1"/>
</dbReference>
<dbReference type="InParanoid" id="A0A5C7EEZ8"/>
<protein>
    <submittedName>
        <fullName evidence="3">Universal stress protein</fullName>
    </submittedName>
</protein>
<dbReference type="CDD" id="cd00293">
    <property type="entry name" value="USP-like"/>
    <property type="match status" value="1"/>
</dbReference>
<organism evidence="3 4">
    <name type="scientific">Pelomicrobium methylotrophicum</name>
    <dbReference type="NCBI Taxonomy" id="2602750"/>
    <lineage>
        <taxon>Bacteria</taxon>
        <taxon>Pseudomonadati</taxon>
        <taxon>Pseudomonadota</taxon>
        <taxon>Hydrogenophilia</taxon>
        <taxon>Hydrogenophilia incertae sedis</taxon>
        <taxon>Pelomicrobium</taxon>
    </lineage>
</organism>
<feature type="domain" description="UspA" evidence="2">
    <location>
        <begin position="1"/>
        <end position="138"/>
    </location>
</feature>
<dbReference type="InterPro" id="IPR006015">
    <property type="entry name" value="Universal_stress_UspA"/>
</dbReference>
<gene>
    <name evidence="3" type="ORF">FR698_15180</name>
</gene>
<keyword evidence="4" id="KW-1185">Reference proteome</keyword>
<dbReference type="AlphaFoldDB" id="A0A5C7EEZ8"/>
<evidence type="ECO:0000259" key="2">
    <source>
        <dbReference type="Pfam" id="PF00582"/>
    </source>
</evidence>
<evidence type="ECO:0000313" key="4">
    <source>
        <dbReference type="Proteomes" id="UP000321201"/>
    </source>
</evidence>
<comment type="caution">
    <text evidence="3">The sequence shown here is derived from an EMBL/GenBank/DDBJ whole genome shotgun (WGS) entry which is preliminary data.</text>
</comment>
<dbReference type="RefSeq" id="WP_147801042.1">
    <property type="nucleotide sequence ID" value="NZ_VPFL01000030.1"/>
</dbReference>
<dbReference type="Gene3D" id="3.40.50.620">
    <property type="entry name" value="HUPs"/>
    <property type="match status" value="1"/>
</dbReference>
<dbReference type="PANTHER" id="PTHR46268:SF6">
    <property type="entry name" value="UNIVERSAL STRESS PROTEIN UP12"/>
    <property type="match status" value="1"/>
</dbReference>
<comment type="similarity">
    <text evidence="1">Belongs to the universal stress protein A family.</text>
</comment>
<dbReference type="PRINTS" id="PR01438">
    <property type="entry name" value="UNVRSLSTRESS"/>
</dbReference>
<proteinExistence type="inferred from homology"/>